<evidence type="ECO:0000313" key="1">
    <source>
        <dbReference type="EMBL" id="KTR96102.1"/>
    </source>
</evidence>
<dbReference type="RefSeq" id="WP_058622670.1">
    <property type="nucleotide sequence ID" value="NZ_LDRT01000018.1"/>
</dbReference>
<dbReference type="EMBL" id="LDRT01000018">
    <property type="protein sequence ID" value="KTR96102.1"/>
    <property type="molecule type" value="Genomic_DNA"/>
</dbReference>
<gene>
    <name evidence="1" type="ORF">NS220_03235</name>
</gene>
<comment type="caution">
    <text evidence="1">The sequence shown here is derived from an EMBL/GenBank/DDBJ whole genome shotgun (WGS) entry which is preliminary data.</text>
</comment>
<accession>A0A147F056</accession>
<dbReference type="PATRIC" id="fig|2033.6.peg.1266"/>
<proteinExistence type="predicted"/>
<name>A0A147F056_MICTE</name>
<dbReference type="Proteomes" id="UP000075025">
    <property type="component" value="Unassembled WGS sequence"/>
</dbReference>
<protein>
    <submittedName>
        <fullName evidence="1">Uncharacterized protein</fullName>
    </submittedName>
</protein>
<sequence length="255" mass="26579">MSAREVRTDLTAYRAAVAELAPLVRLGRGAQTIRVVEGRGAWWERLDDAVAFVIDEPDPAPADIHARLGALNVPVAVVRRRLRPDVVVDAGVESVAARHVVVDAWGGRTDAAALLRDALGWARVLAGGPLSVIDRADTPTATTLALRGPDGIGASVTRAIGGGVGGALVATALGPRRLEVRVDTASPLAEVAFDDEGGRRVRPVRRESPERLGLRRVLDAIDAGGLLSDLAELAADDLELLSAGACPTFGGLRAP</sequence>
<organism evidence="1 2">
    <name type="scientific">Microbacterium testaceum</name>
    <name type="common">Aureobacterium testaceum</name>
    <name type="synonym">Brevibacterium testaceum</name>
    <dbReference type="NCBI Taxonomy" id="2033"/>
    <lineage>
        <taxon>Bacteria</taxon>
        <taxon>Bacillati</taxon>
        <taxon>Actinomycetota</taxon>
        <taxon>Actinomycetes</taxon>
        <taxon>Micrococcales</taxon>
        <taxon>Microbacteriaceae</taxon>
        <taxon>Microbacterium</taxon>
    </lineage>
</organism>
<evidence type="ECO:0000313" key="2">
    <source>
        <dbReference type="Proteomes" id="UP000075025"/>
    </source>
</evidence>
<reference evidence="1 2" key="1">
    <citation type="journal article" date="2016" name="Front. Microbiol.">
        <title>Genomic Resource of Rice Seed Associated Bacteria.</title>
        <authorList>
            <person name="Midha S."/>
            <person name="Bansal K."/>
            <person name="Sharma S."/>
            <person name="Kumar N."/>
            <person name="Patil P.P."/>
            <person name="Chaudhry V."/>
            <person name="Patil P.B."/>
        </authorList>
    </citation>
    <scope>NUCLEOTIDE SEQUENCE [LARGE SCALE GENOMIC DNA]</scope>
    <source>
        <strain evidence="1 2">NS220</strain>
    </source>
</reference>
<dbReference type="OrthoDB" id="5063741at2"/>
<dbReference type="AlphaFoldDB" id="A0A147F056"/>